<evidence type="ECO:0000313" key="2">
    <source>
        <dbReference type="Proteomes" id="UP000694410"/>
    </source>
</evidence>
<accession>A0A8C0VL03</accession>
<protein>
    <submittedName>
        <fullName evidence="1">Uncharacterized protein</fullName>
    </submittedName>
</protein>
<dbReference type="AlphaFoldDB" id="A0A8C0VL03"/>
<proteinExistence type="predicted"/>
<dbReference type="Proteomes" id="UP000694410">
    <property type="component" value="Unplaced"/>
</dbReference>
<reference evidence="1" key="1">
    <citation type="submission" date="2025-08" db="UniProtKB">
        <authorList>
            <consortium name="Ensembl"/>
        </authorList>
    </citation>
    <scope>IDENTIFICATION</scope>
</reference>
<name>A0A8C0VL03_CYACU</name>
<reference evidence="1" key="2">
    <citation type="submission" date="2025-09" db="UniProtKB">
        <authorList>
            <consortium name="Ensembl"/>
        </authorList>
    </citation>
    <scope>IDENTIFICATION</scope>
</reference>
<sequence>RKIMLPPALLLTGSFWEMGAFWKNFLLNQQHSCDPENCGRNRWLMFLFVWARQQEKNRSQCLNEQRDVSLKVPEMWEEDADTSGSTFLVIQTLSHLLHKKRCEGKKRSLV</sequence>
<organism evidence="1 2">
    <name type="scientific">Cyanistes caeruleus</name>
    <name type="common">Eurasian blue tit</name>
    <name type="synonym">Parus caeruleus</name>
    <dbReference type="NCBI Taxonomy" id="156563"/>
    <lineage>
        <taxon>Eukaryota</taxon>
        <taxon>Metazoa</taxon>
        <taxon>Chordata</taxon>
        <taxon>Craniata</taxon>
        <taxon>Vertebrata</taxon>
        <taxon>Euteleostomi</taxon>
        <taxon>Archelosauria</taxon>
        <taxon>Archosauria</taxon>
        <taxon>Dinosauria</taxon>
        <taxon>Saurischia</taxon>
        <taxon>Theropoda</taxon>
        <taxon>Coelurosauria</taxon>
        <taxon>Aves</taxon>
        <taxon>Neognathae</taxon>
        <taxon>Neoaves</taxon>
        <taxon>Telluraves</taxon>
        <taxon>Australaves</taxon>
        <taxon>Passeriformes</taxon>
        <taxon>Paridae</taxon>
        <taxon>Cyanistes</taxon>
    </lineage>
</organism>
<keyword evidence="2" id="KW-1185">Reference proteome</keyword>
<evidence type="ECO:0000313" key="1">
    <source>
        <dbReference type="Ensembl" id="ENSCCEP00000024220.1"/>
    </source>
</evidence>
<dbReference type="Ensembl" id="ENSCCET00000036441.1">
    <property type="protein sequence ID" value="ENSCCEP00000024220.1"/>
    <property type="gene ID" value="ENSCCEG00000021569.1"/>
</dbReference>